<protein>
    <submittedName>
        <fullName evidence="2">Transmembrane protein 225B</fullName>
    </submittedName>
</protein>
<proteinExistence type="predicted"/>
<dbReference type="PANTHER" id="PTHR36477:SF2">
    <property type="entry name" value="TRANSMEMBRANE PROTEIN 225B"/>
    <property type="match status" value="1"/>
</dbReference>
<keyword evidence="1 2" id="KW-0812">Transmembrane</keyword>
<dbReference type="Proteomes" id="UP000550707">
    <property type="component" value="Unassembled WGS sequence"/>
</dbReference>
<keyword evidence="1" id="KW-1133">Transmembrane helix</keyword>
<dbReference type="AlphaFoldDB" id="A0A7J8J4A6"/>
<evidence type="ECO:0000313" key="2">
    <source>
        <dbReference type="EMBL" id="KAF6491290.1"/>
    </source>
</evidence>
<dbReference type="PANTHER" id="PTHR36477">
    <property type="entry name" value="TRANSMEMBRANE PROTEIN 225"/>
    <property type="match status" value="1"/>
</dbReference>
<keyword evidence="1" id="KW-0472">Membrane</keyword>
<evidence type="ECO:0000256" key="1">
    <source>
        <dbReference type="SAM" id="Phobius"/>
    </source>
</evidence>
<reference evidence="2 3" key="1">
    <citation type="journal article" date="2020" name="Nature">
        <title>Six reference-quality genomes reveal evolution of bat adaptations.</title>
        <authorList>
            <person name="Jebb D."/>
            <person name="Huang Z."/>
            <person name="Pippel M."/>
            <person name="Hughes G.M."/>
            <person name="Lavrichenko K."/>
            <person name="Devanna P."/>
            <person name="Winkler S."/>
            <person name="Jermiin L.S."/>
            <person name="Skirmuntt E.C."/>
            <person name="Katzourakis A."/>
            <person name="Burkitt-Gray L."/>
            <person name="Ray D.A."/>
            <person name="Sullivan K.A.M."/>
            <person name="Roscito J.G."/>
            <person name="Kirilenko B.M."/>
            <person name="Davalos L.M."/>
            <person name="Corthals A.P."/>
            <person name="Power M.L."/>
            <person name="Jones G."/>
            <person name="Ransome R.D."/>
            <person name="Dechmann D.K.N."/>
            <person name="Locatelli A.G."/>
            <person name="Puechmaille S.J."/>
            <person name="Fedrigo O."/>
            <person name="Jarvis E.D."/>
            <person name="Hiller M."/>
            <person name="Vernes S.C."/>
            <person name="Myers E.W."/>
            <person name="Teeling E.C."/>
        </authorList>
    </citation>
    <scope>NUCLEOTIDE SEQUENCE [LARGE SCALE GENOMIC DNA]</scope>
    <source>
        <strain evidence="2">MMolMol1</strain>
        <tissue evidence="2">Muscle</tissue>
    </source>
</reference>
<dbReference type="EMBL" id="JACASF010000003">
    <property type="protein sequence ID" value="KAF6491290.1"/>
    <property type="molecule type" value="Genomic_DNA"/>
</dbReference>
<dbReference type="InParanoid" id="A0A7J8J4A6"/>
<keyword evidence="3" id="KW-1185">Reference proteome</keyword>
<dbReference type="InterPro" id="IPR033542">
    <property type="entry name" value="TM225"/>
</dbReference>
<sequence>MGHLLMLTVEDKDIKGFTWAIAPALTILGYLLILLVAIFPFWACLVNEESCEAFFSGLFENCFPFKC</sequence>
<evidence type="ECO:0000313" key="3">
    <source>
        <dbReference type="Proteomes" id="UP000550707"/>
    </source>
</evidence>
<name>A0A7J8J4A6_MOLMO</name>
<gene>
    <name evidence="2" type="ORF">HJG59_018379</name>
</gene>
<organism evidence="2 3">
    <name type="scientific">Molossus molossus</name>
    <name type="common">Pallas' mastiff bat</name>
    <name type="synonym">Vespertilio molossus</name>
    <dbReference type="NCBI Taxonomy" id="27622"/>
    <lineage>
        <taxon>Eukaryota</taxon>
        <taxon>Metazoa</taxon>
        <taxon>Chordata</taxon>
        <taxon>Craniata</taxon>
        <taxon>Vertebrata</taxon>
        <taxon>Euteleostomi</taxon>
        <taxon>Mammalia</taxon>
        <taxon>Eutheria</taxon>
        <taxon>Laurasiatheria</taxon>
        <taxon>Chiroptera</taxon>
        <taxon>Yangochiroptera</taxon>
        <taxon>Molossidae</taxon>
        <taxon>Molossus</taxon>
    </lineage>
</organism>
<accession>A0A7J8J4A6</accession>
<feature type="transmembrane region" description="Helical" evidence="1">
    <location>
        <begin position="20"/>
        <end position="45"/>
    </location>
</feature>
<comment type="caution">
    <text evidence="2">The sequence shown here is derived from an EMBL/GenBank/DDBJ whole genome shotgun (WGS) entry which is preliminary data.</text>
</comment>